<gene>
    <name evidence="3" type="ORF">TrST_g2906</name>
</gene>
<evidence type="ECO:0000313" key="3">
    <source>
        <dbReference type="EMBL" id="GMH92377.1"/>
    </source>
</evidence>
<dbReference type="Proteomes" id="UP001165085">
    <property type="component" value="Unassembled WGS sequence"/>
</dbReference>
<feature type="region of interest" description="Disordered" evidence="1">
    <location>
        <begin position="123"/>
        <end position="176"/>
    </location>
</feature>
<dbReference type="AlphaFoldDB" id="A0A9W7BRG3"/>
<feature type="region of interest" description="Disordered" evidence="1">
    <location>
        <begin position="360"/>
        <end position="418"/>
    </location>
</feature>
<evidence type="ECO:0000256" key="1">
    <source>
        <dbReference type="SAM" id="MobiDB-lite"/>
    </source>
</evidence>
<sequence length="533" mass="59180">MAQPSLGLVLLLLLLLLPTSSFLFLPSIPIQPHCSIPSSVILTHSRTSSLLPTPHLLQLHSISDDASFYSDSDSDTDSDSDADADADSFDDFFEGDIAEVSDEVTLLAAHSYLKRKRRLPWTAKEDRERKKKSTTVSGRETGYFWDPSDLPSDSRSESSSSLLSSSSPPPSSSLLSADFVEDTPVDVSRIEQPKSVQIFRDSFADQLLELLGDEEAEDDDDENNGDVEGSDDKSKAGGGDDDDEEAQQESTNYFGNPDPYVAAKPRKQSVAKKAMFSDAEFKKYWYDKRWGKDYTSKRKIKAIQNRVKDLPREVLQSKELSSLTDEEVTSAVQTYLSSSSKKASQTSLRHLNGYSTHSASRLTEATSHSSTFKLSSTPPSLSTRRSTFSARSKLGHVTRSLSPSTPRIVRGRPKKKPNRDLLASLESTPKVVYKIKGYRGCKSLGARAAMVRIECELVEGRTPEWSDIKEVLNPKLGRLNGRKPLLLKILKSTFNVKGLQPVPKKSGEKFIQNFNVKELGEFIECIYIYNGII</sequence>
<name>A0A9W7BRG3_9STRA</name>
<dbReference type="EMBL" id="BRXY01000397">
    <property type="protein sequence ID" value="GMH92377.1"/>
    <property type="molecule type" value="Genomic_DNA"/>
</dbReference>
<feature type="signal peptide" evidence="2">
    <location>
        <begin position="1"/>
        <end position="21"/>
    </location>
</feature>
<protein>
    <submittedName>
        <fullName evidence="3">Uncharacterized protein</fullName>
    </submittedName>
</protein>
<feature type="region of interest" description="Disordered" evidence="1">
    <location>
        <begin position="214"/>
        <end position="262"/>
    </location>
</feature>
<feature type="compositionally biased region" description="Low complexity" evidence="1">
    <location>
        <begin position="146"/>
        <end position="176"/>
    </location>
</feature>
<dbReference type="OrthoDB" id="10559799at2759"/>
<keyword evidence="2" id="KW-0732">Signal</keyword>
<keyword evidence="4" id="KW-1185">Reference proteome</keyword>
<organism evidence="3 4">
    <name type="scientific">Triparma strigata</name>
    <dbReference type="NCBI Taxonomy" id="1606541"/>
    <lineage>
        <taxon>Eukaryota</taxon>
        <taxon>Sar</taxon>
        <taxon>Stramenopiles</taxon>
        <taxon>Ochrophyta</taxon>
        <taxon>Bolidophyceae</taxon>
        <taxon>Parmales</taxon>
        <taxon>Triparmaceae</taxon>
        <taxon>Triparma</taxon>
    </lineage>
</organism>
<evidence type="ECO:0000313" key="4">
    <source>
        <dbReference type="Proteomes" id="UP001165085"/>
    </source>
</evidence>
<feature type="compositionally biased region" description="Acidic residues" evidence="1">
    <location>
        <begin position="214"/>
        <end position="229"/>
    </location>
</feature>
<evidence type="ECO:0000256" key="2">
    <source>
        <dbReference type="SAM" id="SignalP"/>
    </source>
</evidence>
<accession>A0A9W7BRG3</accession>
<proteinExistence type="predicted"/>
<feature type="compositionally biased region" description="Low complexity" evidence="1">
    <location>
        <begin position="369"/>
        <end position="389"/>
    </location>
</feature>
<comment type="caution">
    <text evidence="3">The sequence shown here is derived from an EMBL/GenBank/DDBJ whole genome shotgun (WGS) entry which is preliminary data.</text>
</comment>
<reference evidence="4" key="1">
    <citation type="journal article" date="2023" name="Commun. Biol.">
        <title>Genome analysis of Parmales, the sister group of diatoms, reveals the evolutionary specialization of diatoms from phago-mixotrophs to photoautotrophs.</title>
        <authorList>
            <person name="Ban H."/>
            <person name="Sato S."/>
            <person name="Yoshikawa S."/>
            <person name="Yamada K."/>
            <person name="Nakamura Y."/>
            <person name="Ichinomiya M."/>
            <person name="Sato N."/>
            <person name="Blanc-Mathieu R."/>
            <person name="Endo H."/>
            <person name="Kuwata A."/>
            <person name="Ogata H."/>
        </authorList>
    </citation>
    <scope>NUCLEOTIDE SEQUENCE [LARGE SCALE GENOMIC DNA]</scope>
    <source>
        <strain evidence="4">NIES 3701</strain>
    </source>
</reference>
<feature type="chain" id="PRO_5040981589" evidence="2">
    <location>
        <begin position="22"/>
        <end position="533"/>
    </location>
</feature>